<gene>
    <name evidence="3" type="ORF">MGAL_10B091953</name>
</gene>
<evidence type="ECO:0000256" key="1">
    <source>
        <dbReference type="ARBA" id="ARBA00022837"/>
    </source>
</evidence>
<dbReference type="OrthoDB" id="427950at2759"/>
<accession>A0A8B6H185</accession>
<dbReference type="AlphaFoldDB" id="A0A8B6H185"/>
<evidence type="ECO:0000313" key="4">
    <source>
        <dbReference type="Proteomes" id="UP000596742"/>
    </source>
</evidence>
<dbReference type="GO" id="GO:0005509">
    <property type="term" value="F:calcium ion binding"/>
    <property type="evidence" value="ECO:0007669"/>
    <property type="project" value="InterPro"/>
</dbReference>
<dbReference type="Proteomes" id="UP000596742">
    <property type="component" value="Unassembled WGS sequence"/>
</dbReference>
<dbReference type="SUPFAM" id="SSF47473">
    <property type="entry name" value="EF-hand"/>
    <property type="match status" value="1"/>
</dbReference>
<dbReference type="InterPro" id="IPR002048">
    <property type="entry name" value="EF_hand_dom"/>
</dbReference>
<proteinExistence type="predicted"/>
<evidence type="ECO:0000259" key="2">
    <source>
        <dbReference type="PROSITE" id="PS50222"/>
    </source>
</evidence>
<evidence type="ECO:0000313" key="3">
    <source>
        <dbReference type="EMBL" id="VDI71993.1"/>
    </source>
</evidence>
<dbReference type="InterPro" id="IPR018247">
    <property type="entry name" value="EF_Hand_1_Ca_BS"/>
</dbReference>
<sequence length="209" mass="24331">MDERDLSTTTRTMEFLNHKWKLWYKSLDVNHDGKISFADVEESRSKFAELHKLLGDKASGVKIDMEGWWIKYILQSKDREISLEQFLERCGSEYQADKAKYTAKMTECFNVLFDVIDTNKDRSIELSEYIIAFQAFGHENENLVRKSFELLNPKDGLIPLKDIVNSWIQFTTSDDPHKKDVVKESFEEGVSTALSRTFEVQLIVRNKCG</sequence>
<feature type="domain" description="EF-hand" evidence="2">
    <location>
        <begin position="104"/>
        <end position="139"/>
    </location>
</feature>
<dbReference type="PROSITE" id="PS00018">
    <property type="entry name" value="EF_HAND_1"/>
    <property type="match status" value="2"/>
</dbReference>
<keyword evidence="1" id="KW-0106">Calcium</keyword>
<dbReference type="Gene3D" id="1.10.238.10">
    <property type="entry name" value="EF-hand"/>
    <property type="match status" value="1"/>
</dbReference>
<dbReference type="InterPro" id="IPR011992">
    <property type="entry name" value="EF-hand-dom_pair"/>
</dbReference>
<keyword evidence="4" id="KW-1185">Reference proteome</keyword>
<reference evidence="3" key="1">
    <citation type="submission" date="2018-11" db="EMBL/GenBank/DDBJ databases">
        <authorList>
            <person name="Alioto T."/>
            <person name="Alioto T."/>
        </authorList>
    </citation>
    <scope>NUCLEOTIDE SEQUENCE</scope>
</reference>
<feature type="non-terminal residue" evidence="3">
    <location>
        <position position="209"/>
    </location>
</feature>
<protein>
    <recommendedName>
        <fullName evidence="2">EF-hand domain-containing protein</fullName>
    </recommendedName>
</protein>
<organism evidence="3 4">
    <name type="scientific">Mytilus galloprovincialis</name>
    <name type="common">Mediterranean mussel</name>
    <dbReference type="NCBI Taxonomy" id="29158"/>
    <lineage>
        <taxon>Eukaryota</taxon>
        <taxon>Metazoa</taxon>
        <taxon>Spiralia</taxon>
        <taxon>Lophotrochozoa</taxon>
        <taxon>Mollusca</taxon>
        <taxon>Bivalvia</taxon>
        <taxon>Autobranchia</taxon>
        <taxon>Pteriomorphia</taxon>
        <taxon>Mytilida</taxon>
        <taxon>Mytiloidea</taxon>
        <taxon>Mytilidae</taxon>
        <taxon>Mytilinae</taxon>
        <taxon>Mytilus</taxon>
    </lineage>
</organism>
<dbReference type="EMBL" id="UYJE01009280">
    <property type="protein sequence ID" value="VDI71993.1"/>
    <property type="molecule type" value="Genomic_DNA"/>
</dbReference>
<name>A0A8B6H185_MYTGA</name>
<dbReference type="PROSITE" id="PS50222">
    <property type="entry name" value="EF_HAND_2"/>
    <property type="match status" value="1"/>
</dbReference>
<comment type="caution">
    <text evidence="3">The sequence shown here is derived from an EMBL/GenBank/DDBJ whole genome shotgun (WGS) entry which is preliminary data.</text>
</comment>